<protein>
    <submittedName>
        <fullName evidence="1">Uncharacterized protein</fullName>
    </submittedName>
</protein>
<dbReference type="EMBL" id="CM042012">
    <property type="protein sequence ID" value="KAI3751461.1"/>
    <property type="molecule type" value="Genomic_DNA"/>
</dbReference>
<sequence>MSTQPCNLTSLGPSKETGGQTPQSLCAGKKLMLPVEKGESVRPASCRISRWHKLGSAGCTDIVTPLTLTNATTTSNGSLEELEVS</sequence>
<evidence type="ECO:0000313" key="1">
    <source>
        <dbReference type="EMBL" id="KAI3751461.1"/>
    </source>
</evidence>
<evidence type="ECO:0000313" key="2">
    <source>
        <dbReference type="Proteomes" id="UP001055811"/>
    </source>
</evidence>
<reference evidence="1 2" key="2">
    <citation type="journal article" date="2022" name="Mol. Ecol. Resour.">
        <title>The genomes of chicory, endive, great burdock and yacon provide insights into Asteraceae paleo-polyploidization history and plant inulin production.</title>
        <authorList>
            <person name="Fan W."/>
            <person name="Wang S."/>
            <person name="Wang H."/>
            <person name="Wang A."/>
            <person name="Jiang F."/>
            <person name="Liu H."/>
            <person name="Zhao H."/>
            <person name="Xu D."/>
            <person name="Zhang Y."/>
        </authorList>
    </citation>
    <scope>NUCLEOTIDE SEQUENCE [LARGE SCALE GENOMIC DNA]</scope>
    <source>
        <strain evidence="2">cv. Punajuju</strain>
        <tissue evidence="1">Leaves</tissue>
    </source>
</reference>
<gene>
    <name evidence="1" type="ORF">L2E82_22548</name>
</gene>
<dbReference type="Proteomes" id="UP001055811">
    <property type="component" value="Linkage Group LG04"/>
</dbReference>
<comment type="caution">
    <text evidence="1">The sequence shown here is derived from an EMBL/GenBank/DDBJ whole genome shotgun (WGS) entry which is preliminary data.</text>
</comment>
<accession>A0ACB9DYC4</accession>
<proteinExistence type="predicted"/>
<name>A0ACB9DYC4_CICIN</name>
<keyword evidence="2" id="KW-1185">Reference proteome</keyword>
<reference evidence="2" key="1">
    <citation type="journal article" date="2022" name="Mol. Ecol. Resour.">
        <title>The genomes of chicory, endive, great burdock and yacon provide insights into Asteraceae palaeo-polyploidization history and plant inulin production.</title>
        <authorList>
            <person name="Fan W."/>
            <person name="Wang S."/>
            <person name="Wang H."/>
            <person name="Wang A."/>
            <person name="Jiang F."/>
            <person name="Liu H."/>
            <person name="Zhao H."/>
            <person name="Xu D."/>
            <person name="Zhang Y."/>
        </authorList>
    </citation>
    <scope>NUCLEOTIDE SEQUENCE [LARGE SCALE GENOMIC DNA]</scope>
    <source>
        <strain evidence="2">cv. Punajuju</strain>
    </source>
</reference>
<organism evidence="1 2">
    <name type="scientific">Cichorium intybus</name>
    <name type="common">Chicory</name>
    <dbReference type="NCBI Taxonomy" id="13427"/>
    <lineage>
        <taxon>Eukaryota</taxon>
        <taxon>Viridiplantae</taxon>
        <taxon>Streptophyta</taxon>
        <taxon>Embryophyta</taxon>
        <taxon>Tracheophyta</taxon>
        <taxon>Spermatophyta</taxon>
        <taxon>Magnoliopsida</taxon>
        <taxon>eudicotyledons</taxon>
        <taxon>Gunneridae</taxon>
        <taxon>Pentapetalae</taxon>
        <taxon>asterids</taxon>
        <taxon>campanulids</taxon>
        <taxon>Asterales</taxon>
        <taxon>Asteraceae</taxon>
        <taxon>Cichorioideae</taxon>
        <taxon>Cichorieae</taxon>
        <taxon>Cichoriinae</taxon>
        <taxon>Cichorium</taxon>
    </lineage>
</organism>